<evidence type="ECO:0000313" key="3">
    <source>
        <dbReference type="Proteomes" id="UP000439903"/>
    </source>
</evidence>
<accession>A0A8H4EJB5</accession>
<keyword evidence="1" id="KW-1133">Transmembrane helix</keyword>
<dbReference type="Proteomes" id="UP000439903">
    <property type="component" value="Unassembled WGS sequence"/>
</dbReference>
<reference evidence="2 3" key="1">
    <citation type="journal article" date="2019" name="Environ. Microbiol.">
        <title>At the nexus of three kingdoms: the genome of the mycorrhizal fungus Gigaspora margarita provides insights into plant, endobacterial and fungal interactions.</title>
        <authorList>
            <person name="Venice F."/>
            <person name="Ghignone S."/>
            <person name="Salvioli di Fossalunga A."/>
            <person name="Amselem J."/>
            <person name="Novero M."/>
            <person name="Xianan X."/>
            <person name="Sedzielewska Toro K."/>
            <person name="Morin E."/>
            <person name="Lipzen A."/>
            <person name="Grigoriev I.V."/>
            <person name="Henrissat B."/>
            <person name="Martin F.M."/>
            <person name="Bonfante P."/>
        </authorList>
    </citation>
    <scope>NUCLEOTIDE SEQUENCE [LARGE SCALE GENOMIC DNA]</scope>
    <source>
        <strain evidence="2 3">BEG34</strain>
    </source>
</reference>
<protein>
    <submittedName>
        <fullName evidence="2">Uncharacterized protein</fullName>
    </submittedName>
</protein>
<proteinExistence type="predicted"/>
<evidence type="ECO:0000313" key="2">
    <source>
        <dbReference type="EMBL" id="KAF0496167.1"/>
    </source>
</evidence>
<dbReference type="AlphaFoldDB" id="A0A8H4EJB5"/>
<keyword evidence="1" id="KW-0472">Membrane</keyword>
<name>A0A8H4EJB5_GIGMA</name>
<comment type="caution">
    <text evidence="2">The sequence shown here is derived from an EMBL/GenBank/DDBJ whole genome shotgun (WGS) entry which is preliminary data.</text>
</comment>
<keyword evidence="1" id="KW-0812">Transmembrane</keyword>
<evidence type="ECO:0000256" key="1">
    <source>
        <dbReference type="SAM" id="Phobius"/>
    </source>
</evidence>
<feature type="transmembrane region" description="Helical" evidence="1">
    <location>
        <begin position="36"/>
        <end position="58"/>
    </location>
</feature>
<organism evidence="2 3">
    <name type="scientific">Gigaspora margarita</name>
    <dbReference type="NCBI Taxonomy" id="4874"/>
    <lineage>
        <taxon>Eukaryota</taxon>
        <taxon>Fungi</taxon>
        <taxon>Fungi incertae sedis</taxon>
        <taxon>Mucoromycota</taxon>
        <taxon>Glomeromycotina</taxon>
        <taxon>Glomeromycetes</taxon>
        <taxon>Diversisporales</taxon>
        <taxon>Gigasporaceae</taxon>
        <taxon>Gigaspora</taxon>
    </lineage>
</organism>
<gene>
    <name evidence="2" type="ORF">F8M41_021066</name>
</gene>
<keyword evidence="3" id="KW-1185">Reference proteome</keyword>
<sequence length="77" mass="8270">MLLELKDTRLVLKISLCFGEVLKLDTKNVDEESVRAITKAIIGVIIGAVIGAVIRAIIEAVIRDIVGAIVEASLRIS</sequence>
<dbReference type="EMBL" id="WTPW01000602">
    <property type="protein sequence ID" value="KAF0496167.1"/>
    <property type="molecule type" value="Genomic_DNA"/>
</dbReference>